<protein>
    <submittedName>
        <fullName evidence="1">Uncharacterized protein</fullName>
    </submittedName>
</protein>
<evidence type="ECO:0000313" key="1">
    <source>
        <dbReference type="EMBL" id="KAJ8650368.1"/>
    </source>
</evidence>
<evidence type="ECO:0000313" key="2">
    <source>
        <dbReference type="Proteomes" id="UP001234297"/>
    </source>
</evidence>
<organism evidence="1 2">
    <name type="scientific">Persea americana</name>
    <name type="common">Avocado</name>
    <dbReference type="NCBI Taxonomy" id="3435"/>
    <lineage>
        <taxon>Eukaryota</taxon>
        <taxon>Viridiplantae</taxon>
        <taxon>Streptophyta</taxon>
        <taxon>Embryophyta</taxon>
        <taxon>Tracheophyta</taxon>
        <taxon>Spermatophyta</taxon>
        <taxon>Magnoliopsida</taxon>
        <taxon>Magnoliidae</taxon>
        <taxon>Laurales</taxon>
        <taxon>Lauraceae</taxon>
        <taxon>Persea</taxon>
    </lineage>
</organism>
<reference evidence="1 2" key="1">
    <citation type="journal article" date="2022" name="Hortic Res">
        <title>A haplotype resolved chromosomal level avocado genome allows analysis of novel avocado genes.</title>
        <authorList>
            <person name="Nath O."/>
            <person name="Fletcher S.J."/>
            <person name="Hayward A."/>
            <person name="Shaw L.M."/>
            <person name="Masouleh A.K."/>
            <person name="Furtado A."/>
            <person name="Henry R.J."/>
            <person name="Mitter N."/>
        </authorList>
    </citation>
    <scope>NUCLEOTIDE SEQUENCE [LARGE SCALE GENOMIC DNA]</scope>
    <source>
        <strain evidence="2">cv. Hass</strain>
    </source>
</reference>
<gene>
    <name evidence="1" type="ORF">MRB53_003391</name>
</gene>
<keyword evidence="2" id="KW-1185">Reference proteome</keyword>
<dbReference type="Proteomes" id="UP001234297">
    <property type="component" value="Chromosome 1"/>
</dbReference>
<dbReference type="EMBL" id="CM056809">
    <property type="protein sequence ID" value="KAJ8650368.1"/>
    <property type="molecule type" value="Genomic_DNA"/>
</dbReference>
<accession>A0ACC2MY41</accession>
<name>A0ACC2MY41_PERAE</name>
<comment type="caution">
    <text evidence="1">The sequence shown here is derived from an EMBL/GenBank/DDBJ whole genome shotgun (WGS) entry which is preliminary data.</text>
</comment>
<sequence>MPAPATSEKIGSVKETDRRKERAFPALVYIRYARMLSARNPKTSYRELKWKKAGDDDTTTRLSITSPTPIKYFDGLSFHAHEGHQSTPFSSTNLNRLFLVTCDLTNADGYDLLLVW</sequence>
<proteinExistence type="predicted"/>